<evidence type="ECO:0000256" key="7">
    <source>
        <dbReference type="ARBA" id="ARBA00022840"/>
    </source>
</evidence>
<dbReference type="GO" id="GO:0000155">
    <property type="term" value="F:phosphorelay sensor kinase activity"/>
    <property type="evidence" value="ECO:0007669"/>
    <property type="project" value="InterPro"/>
</dbReference>
<keyword evidence="7" id="KW-0067">ATP-binding</keyword>
<feature type="transmembrane region" description="Helical" evidence="9">
    <location>
        <begin position="62"/>
        <end position="86"/>
    </location>
</feature>
<evidence type="ECO:0000259" key="10">
    <source>
        <dbReference type="Pfam" id="PF07730"/>
    </source>
</evidence>
<dbReference type="Gene3D" id="3.30.565.10">
    <property type="entry name" value="Histidine kinase-like ATPase, C-terminal domain"/>
    <property type="match status" value="1"/>
</dbReference>
<organism evidence="11 12">
    <name type="scientific">Bifidobacterium bombi DSM 19703</name>
    <dbReference type="NCBI Taxonomy" id="1341695"/>
    <lineage>
        <taxon>Bacteria</taxon>
        <taxon>Bacillati</taxon>
        <taxon>Actinomycetota</taxon>
        <taxon>Actinomycetes</taxon>
        <taxon>Bifidobacteriales</taxon>
        <taxon>Bifidobacteriaceae</taxon>
        <taxon>Bifidobacterium</taxon>
    </lineage>
</organism>
<keyword evidence="3" id="KW-0597">Phosphoprotein</keyword>
<protein>
    <recommendedName>
        <fullName evidence="2">histidine kinase</fullName>
        <ecNumber evidence="2">2.7.13.3</ecNumber>
    </recommendedName>
</protein>
<feature type="domain" description="Signal transduction histidine kinase subgroup 3 dimerisation and phosphoacceptor" evidence="10">
    <location>
        <begin position="218"/>
        <end position="280"/>
    </location>
</feature>
<comment type="caution">
    <text evidence="11">The sequence shown here is derived from an EMBL/GenBank/DDBJ whole genome shotgun (WGS) entry which is preliminary data.</text>
</comment>
<keyword evidence="4" id="KW-0808">Transferase</keyword>
<gene>
    <name evidence="11" type="ORF">BBOMB_0870</name>
</gene>
<keyword evidence="8" id="KW-0902">Two-component regulatory system</keyword>
<feature type="transmembrane region" description="Helical" evidence="9">
    <location>
        <begin position="167"/>
        <end position="187"/>
    </location>
</feature>
<dbReference type="eggNOG" id="COG4585">
    <property type="taxonomic scope" value="Bacteria"/>
</dbReference>
<keyword evidence="6 11" id="KW-0418">Kinase</keyword>
<evidence type="ECO:0000313" key="11">
    <source>
        <dbReference type="EMBL" id="KFF31502.1"/>
    </source>
</evidence>
<keyword evidence="12" id="KW-1185">Reference proteome</keyword>
<keyword evidence="9" id="KW-0472">Membrane</keyword>
<evidence type="ECO:0000256" key="3">
    <source>
        <dbReference type="ARBA" id="ARBA00022553"/>
    </source>
</evidence>
<feature type="transmembrane region" description="Helical" evidence="9">
    <location>
        <begin position="29"/>
        <end position="50"/>
    </location>
</feature>
<dbReference type="Pfam" id="PF07730">
    <property type="entry name" value="HisKA_3"/>
    <property type="match status" value="1"/>
</dbReference>
<dbReference type="GO" id="GO:0046983">
    <property type="term" value="F:protein dimerization activity"/>
    <property type="evidence" value="ECO:0007669"/>
    <property type="project" value="InterPro"/>
</dbReference>
<evidence type="ECO:0000256" key="2">
    <source>
        <dbReference type="ARBA" id="ARBA00012438"/>
    </source>
</evidence>
<feature type="transmembrane region" description="Helical" evidence="9">
    <location>
        <begin position="137"/>
        <end position="155"/>
    </location>
</feature>
<dbReference type="GO" id="GO:0005524">
    <property type="term" value="F:ATP binding"/>
    <property type="evidence" value="ECO:0007669"/>
    <property type="project" value="UniProtKB-KW"/>
</dbReference>
<keyword evidence="9" id="KW-1133">Transmembrane helix</keyword>
<dbReference type="EMBL" id="ATLK01000001">
    <property type="protein sequence ID" value="KFF31502.1"/>
    <property type="molecule type" value="Genomic_DNA"/>
</dbReference>
<evidence type="ECO:0000256" key="6">
    <source>
        <dbReference type="ARBA" id="ARBA00022777"/>
    </source>
</evidence>
<dbReference type="GO" id="GO:0016020">
    <property type="term" value="C:membrane"/>
    <property type="evidence" value="ECO:0007669"/>
    <property type="project" value="InterPro"/>
</dbReference>
<keyword evidence="5" id="KW-0547">Nucleotide-binding</keyword>
<dbReference type="Gene3D" id="1.20.5.1930">
    <property type="match status" value="1"/>
</dbReference>
<evidence type="ECO:0000256" key="5">
    <source>
        <dbReference type="ARBA" id="ARBA00022741"/>
    </source>
</evidence>
<dbReference type="STRING" id="1341695.BBOMB_0870"/>
<evidence type="ECO:0000256" key="8">
    <source>
        <dbReference type="ARBA" id="ARBA00023012"/>
    </source>
</evidence>
<dbReference type="AlphaFoldDB" id="A0A080N338"/>
<evidence type="ECO:0000313" key="12">
    <source>
        <dbReference type="Proteomes" id="UP000028730"/>
    </source>
</evidence>
<evidence type="ECO:0000256" key="9">
    <source>
        <dbReference type="SAM" id="Phobius"/>
    </source>
</evidence>
<evidence type="ECO:0000256" key="1">
    <source>
        <dbReference type="ARBA" id="ARBA00000085"/>
    </source>
</evidence>
<keyword evidence="9" id="KW-0812">Transmembrane</keyword>
<dbReference type="InterPro" id="IPR036890">
    <property type="entry name" value="HATPase_C_sf"/>
</dbReference>
<dbReference type="InterPro" id="IPR011712">
    <property type="entry name" value="Sig_transdc_His_kin_sub3_dim/P"/>
</dbReference>
<dbReference type="PANTHER" id="PTHR24421">
    <property type="entry name" value="NITRATE/NITRITE SENSOR PROTEIN NARX-RELATED"/>
    <property type="match status" value="1"/>
</dbReference>
<reference evidence="11 12" key="1">
    <citation type="journal article" date="2014" name="Appl. Environ. Microbiol.">
        <title>Genomic encyclopedia of type strains of the genus Bifidobacterium.</title>
        <authorList>
            <person name="Milani C."/>
            <person name="Lugli G.A."/>
            <person name="Duranti S."/>
            <person name="Turroni F."/>
            <person name="Bottacini F."/>
            <person name="Mangifesta M."/>
            <person name="Sanchez B."/>
            <person name="Viappiani A."/>
            <person name="Mancabelli L."/>
            <person name="Taminiau B."/>
            <person name="Delcenserie V."/>
            <person name="Barrangou R."/>
            <person name="Margolles A."/>
            <person name="van Sinderen D."/>
            <person name="Ventura M."/>
        </authorList>
    </citation>
    <scope>NUCLEOTIDE SEQUENCE [LARGE SCALE GENOMIC DNA]</scope>
    <source>
        <strain evidence="11 12">DSM 19703</strain>
    </source>
</reference>
<dbReference type="EC" id="2.7.13.3" evidence="2"/>
<dbReference type="SUPFAM" id="SSF55874">
    <property type="entry name" value="ATPase domain of HSP90 chaperone/DNA topoisomerase II/histidine kinase"/>
    <property type="match status" value="1"/>
</dbReference>
<dbReference type="PANTHER" id="PTHR24421:SF10">
    <property type="entry name" value="NITRATE_NITRITE SENSOR PROTEIN NARQ"/>
    <property type="match status" value="1"/>
</dbReference>
<accession>A0A080N338</accession>
<comment type="catalytic activity">
    <reaction evidence="1">
        <text>ATP + protein L-histidine = ADP + protein N-phospho-L-histidine.</text>
        <dbReference type="EC" id="2.7.13.3"/>
    </reaction>
</comment>
<evidence type="ECO:0000256" key="4">
    <source>
        <dbReference type="ARBA" id="ARBA00022679"/>
    </source>
</evidence>
<feature type="transmembrane region" description="Helical" evidence="9">
    <location>
        <begin position="92"/>
        <end position="125"/>
    </location>
</feature>
<dbReference type="InterPro" id="IPR050482">
    <property type="entry name" value="Sensor_HK_TwoCompSys"/>
</dbReference>
<dbReference type="Proteomes" id="UP000028730">
    <property type="component" value="Unassembled WGS sequence"/>
</dbReference>
<sequence length="427" mass="46660">MADREKLGDAMKSRGKLRWWVDFWNRTSMAYVMVFLCALYETVLLTRLALVPQSANATLRLVLSSSGWGMPLFVSIIIAAVAVLILRRSRPAMVSIAIGVLMLLTAIVYGSAFTYLLLLWIVGVYACTVEAHTRTTLVAGLATSGLLSFLSVAFATEWHRDADFTGLLYPLASCFLLSVGFGLVSRLRRERRLSERALAQERQRGLHLAQERDQALNRFRIAAELHDSVGHDLTAIIALSEGLDQVTGKPQIDDAIRMINELAREGLADTRTAVKALEVPVGQDAPLAAPGKRHHWDDVQPILDHARRIGMTVALTETGRRPDDPEQADLSFAVTREGVTNAIRHGRGVNRIVISWDHATDGAIAITIRDNGSGTNVPSGRGTGLDRLQDTIRGYGGTFEAGPQANGWVVRAVIPPSIETAERQGTI</sequence>
<name>A0A080N338_9BIFI</name>
<proteinExistence type="predicted"/>